<dbReference type="InterPro" id="IPR014762">
    <property type="entry name" value="DNA_mismatch_repair_CS"/>
</dbReference>
<dbReference type="GO" id="GO:0030983">
    <property type="term" value="F:mismatched DNA binding"/>
    <property type="evidence" value="ECO:0007669"/>
    <property type="project" value="InterPro"/>
</dbReference>
<dbReference type="GO" id="GO:0140664">
    <property type="term" value="F:ATP-dependent DNA damage sensor activity"/>
    <property type="evidence" value="ECO:0007669"/>
    <property type="project" value="InterPro"/>
</dbReference>
<dbReference type="FunFam" id="3.30.565.10:FF:000003">
    <property type="entry name" value="DNA mismatch repair endonuclease MutL"/>
    <property type="match status" value="1"/>
</dbReference>
<dbReference type="Pfam" id="PF08676">
    <property type="entry name" value="MutL_C"/>
    <property type="match status" value="1"/>
</dbReference>
<dbReference type="InterPro" id="IPR037198">
    <property type="entry name" value="MutL_C_sf"/>
</dbReference>
<comment type="similarity">
    <text evidence="1 5">Belongs to the DNA mismatch repair MutL/HexB family.</text>
</comment>
<dbReference type="SUPFAM" id="SSF54211">
    <property type="entry name" value="Ribosomal protein S5 domain 2-like"/>
    <property type="match status" value="1"/>
</dbReference>
<dbReference type="InterPro" id="IPR014790">
    <property type="entry name" value="MutL_C"/>
</dbReference>
<sequence length="616" mass="70038">MDIIELLPDRIANQIAAGEVVQRPSSVVKELLENSVDAQSTSINLILQDAGKKLIKVIDDGVGMSPNDARMSFKRHATSKIRCADDLFKLKTKGFRGEALASIASVSHVEMKTKFESAELGVELKVEKGEVLSQEEIVLSRGTSIGVKNIFFNIPARRKFLKSDKIELKHIIDEFQRVVLSHPEISFTLSHNNSDIYNLNSTNLKKRIISLFGKKSDDSLVRIEEESPDIHIYGFIGKPSLAKKTRGEQFFFVNNRFIRSSYINHAINSSFEGLLLSGYHPSYFIYMDIDPSQIDVNIHPSKTEIKFENDSYIYALIKSVVKKALGQYNITSTINFENTSLFDIPDDKNYQKKNVFKASSASVKVDRNFNPFTKEYSQKPQWEGIYENTENINVSNEIKSDLDSSEPYSSLIIEKKDVQDSLFERKEYNDISPYSIHGKYILSHKKSGVILIHQNRAHQRILYEKYKSPVKLNQIVSQKLLFGIDIALNKDDIIFLKEIYENLKNMGFEIDGLDSDINTISVKGLPPYVDAKEVKGIIEDIIENFKLDREIANNKQDMMIKSIVKNLAVKTGQSLDKETMVCLIDQLFACNTPMLCPFGKTTFITLNISDIDKKFN</sequence>
<dbReference type="InterPro" id="IPR042120">
    <property type="entry name" value="MutL_C_dimsub"/>
</dbReference>
<evidence type="ECO:0000259" key="7">
    <source>
        <dbReference type="SMART" id="SM01340"/>
    </source>
</evidence>
<accession>A0A1J1DWE4</accession>
<dbReference type="InterPro" id="IPR002099">
    <property type="entry name" value="MutL/Mlh/PMS"/>
</dbReference>
<comment type="function">
    <text evidence="5">This protein is involved in the repair of mismatches in DNA. It is required for dam-dependent methyl-directed DNA mismatch repair. May act as a 'molecular matchmaker', a protein that promotes the formation of a stable complex between two or more DNA-binding proteins in an ATP-dependent manner without itself being part of a final effector complex.</text>
</comment>
<name>A0A1J1DWE4_9FLAO</name>
<gene>
    <name evidence="5" type="primary">mutL</name>
    <name evidence="8" type="ORF">JBKA6_0165</name>
</gene>
<evidence type="ECO:0000256" key="1">
    <source>
        <dbReference type="ARBA" id="ARBA00006082"/>
    </source>
</evidence>
<dbReference type="PROSITE" id="PS00058">
    <property type="entry name" value="DNA_MISMATCH_REPAIR_1"/>
    <property type="match status" value="1"/>
</dbReference>
<dbReference type="InterPro" id="IPR014721">
    <property type="entry name" value="Ribsml_uS5_D2-typ_fold_subgr"/>
</dbReference>
<dbReference type="InterPro" id="IPR036890">
    <property type="entry name" value="HATPase_C_sf"/>
</dbReference>
<dbReference type="AlphaFoldDB" id="A0A1J1DWE4"/>
<evidence type="ECO:0000256" key="3">
    <source>
        <dbReference type="ARBA" id="ARBA00022763"/>
    </source>
</evidence>
<dbReference type="KEGG" id="ise:JBKA6_0165"/>
<feature type="domain" description="MutL C-terminal dimerisation" evidence="6">
    <location>
        <begin position="432"/>
        <end position="575"/>
    </location>
</feature>
<dbReference type="Proteomes" id="UP000243197">
    <property type="component" value="Chromosome"/>
</dbReference>
<reference evidence="8 9" key="1">
    <citation type="submission" date="2014-03" db="EMBL/GenBank/DDBJ databases">
        <title>complete genome sequence of Flavobacteriaceae bacterium JBKA-6.</title>
        <authorList>
            <person name="Takano T."/>
            <person name="Nakamura Y."/>
            <person name="Takuma S."/>
            <person name="Yasuike M."/>
            <person name="Matsuyama T."/>
            <person name="Sakai T."/>
            <person name="Fujiwara A."/>
            <person name="Kimoto K."/>
            <person name="Fukuda Y."/>
            <person name="Kondo H."/>
            <person name="Hirono I."/>
            <person name="Nakayasu C."/>
        </authorList>
    </citation>
    <scope>NUCLEOTIDE SEQUENCE [LARGE SCALE GENOMIC DNA]</scope>
    <source>
        <strain evidence="8 9">JBKA-6</strain>
    </source>
</reference>
<dbReference type="GO" id="GO:0006298">
    <property type="term" value="P:mismatch repair"/>
    <property type="evidence" value="ECO:0007669"/>
    <property type="project" value="UniProtKB-UniRule"/>
</dbReference>
<dbReference type="Gene3D" id="3.30.565.10">
    <property type="entry name" value="Histidine kinase-like ATPase, C-terminal domain"/>
    <property type="match status" value="1"/>
</dbReference>
<dbReference type="EMBL" id="AP014564">
    <property type="protein sequence ID" value="BAV94178.1"/>
    <property type="molecule type" value="Genomic_DNA"/>
</dbReference>
<dbReference type="Pfam" id="PF13589">
    <property type="entry name" value="HATPase_c_3"/>
    <property type="match status" value="1"/>
</dbReference>
<dbReference type="OrthoDB" id="9763467at2"/>
<protein>
    <recommendedName>
        <fullName evidence="2 5">DNA mismatch repair protein MutL</fullName>
    </recommendedName>
</protein>
<dbReference type="Pfam" id="PF01119">
    <property type="entry name" value="DNA_mis_repair"/>
    <property type="match status" value="1"/>
</dbReference>
<dbReference type="CDD" id="cd00782">
    <property type="entry name" value="MutL_Trans"/>
    <property type="match status" value="1"/>
</dbReference>
<dbReference type="RefSeq" id="WP_096684868.1">
    <property type="nucleotide sequence ID" value="NZ_AP014564.1"/>
</dbReference>
<evidence type="ECO:0000313" key="8">
    <source>
        <dbReference type="EMBL" id="BAV94178.1"/>
    </source>
</evidence>
<dbReference type="InterPro" id="IPR038973">
    <property type="entry name" value="MutL/Mlh/Pms-like"/>
</dbReference>
<dbReference type="InterPro" id="IPR042121">
    <property type="entry name" value="MutL_C_regsub"/>
</dbReference>
<keyword evidence="3 5" id="KW-0227">DNA damage</keyword>
<keyword evidence="4 5" id="KW-0234">DNA repair</keyword>
<dbReference type="CDD" id="cd16926">
    <property type="entry name" value="HATPase_MutL-MLH-PMS-like"/>
    <property type="match status" value="1"/>
</dbReference>
<dbReference type="HAMAP" id="MF_00149">
    <property type="entry name" value="DNA_mis_repair"/>
    <property type="match status" value="1"/>
</dbReference>
<dbReference type="GO" id="GO:0032300">
    <property type="term" value="C:mismatch repair complex"/>
    <property type="evidence" value="ECO:0007669"/>
    <property type="project" value="InterPro"/>
</dbReference>
<dbReference type="SMART" id="SM00853">
    <property type="entry name" value="MutL_C"/>
    <property type="match status" value="1"/>
</dbReference>
<dbReference type="Gene3D" id="3.30.230.10">
    <property type="match status" value="1"/>
</dbReference>
<dbReference type="InterPro" id="IPR020568">
    <property type="entry name" value="Ribosomal_Su5_D2-typ_SF"/>
</dbReference>
<feature type="domain" description="DNA mismatch repair protein S5" evidence="7">
    <location>
        <begin position="208"/>
        <end position="326"/>
    </location>
</feature>
<evidence type="ECO:0000259" key="6">
    <source>
        <dbReference type="SMART" id="SM00853"/>
    </source>
</evidence>
<dbReference type="GO" id="GO:0016887">
    <property type="term" value="F:ATP hydrolysis activity"/>
    <property type="evidence" value="ECO:0007669"/>
    <property type="project" value="InterPro"/>
</dbReference>
<organism evidence="8 9">
    <name type="scientific">Ichthyobacterium seriolicida</name>
    <dbReference type="NCBI Taxonomy" id="242600"/>
    <lineage>
        <taxon>Bacteria</taxon>
        <taxon>Pseudomonadati</taxon>
        <taxon>Bacteroidota</taxon>
        <taxon>Flavobacteriia</taxon>
        <taxon>Flavobacteriales</taxon>
        <taxon>Ichthyobacteriaceae</taxon>
        <taxon>Ichthyobacterium</taxon>
    </lineage>
</organism>
<dbReference type="PANTHER" id="PTHR10073:SF12">
    <property type="entry name" value="DNA MISMATCH REPAIR PROTEIN MLH1"/>
    <property type="match status" value="1"/>
</dbReference>
<evidence type="ECO:0000256" key="5">
    <source>
        <dbReference type="HAMAP-Rule" id="MF_00149"/>
    </source>
</evidence>
<proteinExistence type="inferred from homology"/>
<dbReference type="GO" id="GO:0005524">
    <property type="term" value="F:ATP binding"/>
    <property type="evidence" value="ECO:0007669"/>
    <property type="project" value="InterPro"/>
</dbReference>
<evidence type="ECO:0000313" key="9">
    <source>
        <dbReference type="Proteomes" id="UP000243197"/>
    </source>
</evidence>
<dbReference type="SUPFAM" id="SSF55874">
    <property type="entry name" value="ATPase domain of HSP90 chaperone/DNA topoisomerase II/histidine kinase"/>
    <property type="match status" value="1"/>
</dbReference>
<dbReference type="Gene3D" id="3.30.1540.20">
    <property type="entry name" value="MutL, C-terminal domain, dimerisation subdomain"/>
    <property type="match status" value="1"/>
</dbReference>
<dbReference type="Gene3D" id="3.30.1370.100">
    <property type="entry name" value="MutL, C-terminal domain, regulatory subdomain"/>
    <property type="match status" value="1"/>
</dbReference>
<evidence type="ECO:0000256" key="2">
    <source>
        <dbReference type="ARBA" id="ARBA00021975"/>
    </source>
</evidence>
<dbReference type="NCBIfam" id="TIGR00585">
    <property type="entry name" value="mutl"/>
    <property type="match status" value="1"/>
</dbReference>
<evidence type="ECO:0000256" key="4">
    <source>
        <dbReference type="ARBA" id="ARBA00023204"/>
    </source>
</evidence>
<keyword evidence="9" id="KW-1185">Reference proteome</keyword>
<dbReference type="InterPro" id="IPR013507">
    <property type="entry name" value="DNA_mismatch_S5_2-like"/>
</dbReference>
<dbReference type="InterPro" id="IPR020667">
    <property type="entry name" value="DNA_mismatch_repair_MutL"/>
</dbReference>
<dbReference type="SMART" id="SM01340">
    <property type="entry name" value="DNA_mis_repair"/>
    <property type="match status" value="1"/>
</dbReference>
<dbReference type="SUPFAM" id="SSF118116">
    <property type="entry name" value="DNA mismatch repair protein MutL"/>
    <property type="match status" value="1"/>
</dbReference>
<dbReference type="PANTHER" id="PTHR10073">
    <property type="entry name" value="DNA MISMATCH REPAIR PROTEIN MLH, PMS, MUTL"/>
    <property type="match status" value="1"/>
</dbReference>